<comment type="subcellular location">
    <subcellularLocation>
        <location evidence="1">Vacuole membrane</location>
        <topology evidence="1">Peripheral membrane protein</topology>
    </subcellularLocation>
</comment>
<comment type="similarity">
    <text evidence="2">Belongs to the IML1 family.</text>
</comment>
<name>A0AAD6UW16_9AGAR</name>
<feature type="compositionally biased region" description="Basic and acidic residues" evidence="5">
    <location>
        <begin position="584"/>
        <end position="598"/>
    </location>
</feature>
<evidence type="ECO:0000259" key="6">
    <source>
        <dbReference type="PROSITE" id="PS50186"/>
    </source>
</evidence>
<evidence type="ECO:0000256" key="2">
    <source>
        <dbReference type="ARBA" id="ARBA00005643"/>
    </source>
</evidence>
<sequence length="1505" mass="168205">MSASRGESQPAYGRRRSNTAQSSLRQIPPAPALKFGDFQVLNSWVHDLKESTNVIFNQSWWPGVREGDMLSVASYSGAEAFVFIVPRDDGWSKPQLQISIPKPVAEAFKLKNNNDVVVTKVDPALYSADFVEFIFQDQYLGRSDMWRLGEHLVGQCVYTDQEVAFVGGIAAKIQTIYVDGKKVSAACMTSATKTIFRSLSAKVTIFIQVCLELWEFADDGERYNEKIVHSFLPALFSKWREANTNHTVTIVLISRVYYDASEIDYAAGPLRIDERGAWYKDFYKVITDLEVINEWKPTLVSLKNSFWDFQRDILLTHHYHHASRDGAGAGAEQVRLVGRLSSAQDGPLLEALNMALTPTETHYIDRSLSRTGVATIVITPGTGYYRVSRQLLRLTTTRMLDQGFGVDLICLGNHPLHQSPVFSFRGPPPMPERGKDGARVMDPLWGDDAESAAPTGTMREYWWEPFWVIVSFWDIQMDLPFRQDRFIARAKMHEIQMLGLLEHDVVSSIEVPFLAPSYASSASPLWDGETAPPTKAEADQFDLDIFSLKPNESKPNTTFSPALGPAQRTADKRASQRGGGATKIIEESPELHVEEPSDGHTATLSVSELSSSPSQSSVHSVHSARSSTTSKGDPTSSKGSVASRLAPSWLFNPFRSTPSEPQTSSISASASNPSSGSALSSGPRLAGASKPTAGQSSRAPVPIKNSPADRTRTLDEDGLTAHRTTMFRRSPINTPPRDEATIGKRRSSTSTAPFPSSYPVASTPLNPSRLESTASYTQSSLARCWEHLFPQPMFKHDIKWPSIVTPACLPLTVAYFPTASELETAYDVFSYDFVLDPNEIHSFMVKRPARRAGGSGGGAAADDATRREWVLAVMRGMAAVRLAQGFQFVLRDSHKAGAPGSGPGLDERIGLRRGKAFAPEDDLAPKPRGAAEVLRSTTDPVWLSMSNEIHRISYADETIQVLRYVRRMPPTRPFAYQCLIWPKLGGGYTEQSAVFASHGLENYGWNSLDMLVAGYEHQFNESIRYWRTRFVVIPTTERPSSNIGPSGEKLNDEETRILGIEKLAEQFTKLRWRSPDEKCAPPPVRFIWTTLNPAVSVLDETLLEQLDQIHTAGPLKKNMKSEREIADMPLAAIAKAMRAEGGVPIQHNQWHRTQYPHSFTGSEFVSWLVREFRDVSSRTQATEWGIKLEEQGLFEHCGGRHAFLDGHYFYRFKGDHALPMTPRGWFGSRRLIGGIDARNPPAPPSALPATRNFSPRQNRRQLIMSQSMVIDIDPNKRSDQAESVILHHDIIHNPGTVFHFELQWIGATARCIEDQLRQWSRTIERYGLKLVEAYVTQISDIRDRNAFQSCFPLRLAIPPPVVPDLEKRVPPGTHTAQYFEYALLRRFDFIVDIEAADLYPPQIDVVYSYRRSPFKYSQFVHRSGNAFIQVLGGEKGFLFLTNRLMGPGRIGTTHKNKDHRPAAEADKIRVALSQFCSDYKGLREFYEKELSLLAPVPEEPPPLTI</sequence>
<dbReference type="InterPro" id="IPR036388">
    <property type="entry name" value="WH-like_DNA-bd_sf"/>
</dbReference>
<dbReference type="SMART" id="SM00049">
    <property type="entry name" value="DEP"/>
    <property type="match status" value="1"/>
</dbReference>
<dbReference type="GO" id="GO:0035556">
    <property type="term" value="P:intracellular signal transduction"/>
    <property type="evidence" value="ECO:0007669"/>
    <property type="project" value="InterPro"/>
</dbReference>
<protein>
    <recommendedName>
        <fullName evidence="3">Vacuolar membrane-associated protein IML1</fullName>
    </recommendedName>
    <alternativeName>
        <fullName evidence="4">Vacuolar membrane-associated protein iml1</fullName>
    </alternativeName>
</protein>
<dbReference type="CDD" id="cd04449">
    <property type="entry name" value="DEP_DEPDC5-like"/>
    <property type="match status" value="1"/>
</dbReference>
<reference evidence="7" key="1">
    <citation type="submission" date="2023-03" db="EMBL/GenBank/DDBJ databases">
        <title>Massive genome expansion in bonnet fungi (Mycena s.s.) driven by repeated elements and novel gene families across ecological guilds.</title>
        <authorList>
            <consortium name="Lawrence Berkeley National Laboratory"/>
            <person name="Harder C.B."/>
            <person name="Miyauchi S."/>
            <person name="Viragh M."/>
            <person name="Kuo A."/>
            <person name="Thoen E."/>
            <person name="Andreopoulos B."/>
            <person name="Lu D."/>
            <person name="Skrede I."/>
            <person name="Drula E."/>
            <person name="Henrissat B."/>
            <person name="Morin E."/>
            <person name="Kohler A."/>
            <person name="Barry K."/>
            <person name="LaButti K."/>
            <person name="Morin E."/>
            <person name="Salamov A."/>
            <person name="Lipzen A."/>
            <person name="Mereny Z."/>
            <person name="Hegedus B."/>
            <person name="Baldrian P."/>
            <person name="Stursova M."/>
            <person name="Weitz H."/>
            <person name="Taylor A."/>
            <person name="Grigoriev I.V."/>
            <person name="Nagy L.G."/>
            <person name="Martin F."/>
            <person name="Kauserud H."/>
        </authorList>
    </citation>
    <scope>NUCLEOTIDE SEQUENCE</scope>
    <source>
        <strain evidence="7">9144</strain>
    </source>
</reference>
<dbReference type="InterPro" id="IPR048255">
    <property type="entry name" value="IML1_N"/>
</dbReference>
<dbReference type="Pfam" id="PF12257">
    <property type="entry name" value="IML1"/>
    <property type="match status" value="1"/>
</dbReference>
<evidence type="ECO:0000313" key="7">
    <source>
        <dbReference type="EMBL" id="KAJ7193793.1"/>
    </source>
</evidence>
<feature type="compositionally biased region" description="Low complexity" evidence="5">
    <location>
        <begin position="664"/>
        <end position="689"/>
    </location>
</feature>
<feature type="region of interest" description="Disordered" evidence="5">
    <location>
        <begin position="1"/>
        <end position="24"/>
    </location>
</feature>
<dbReference type="Gene3D" id="1.10.10.10">
    <property type="entry name" value="Winged helix-like DNA-binding domain superfamily/Winged helix DNA-binding domain"/>
    <property type="match status" value="1"/>
</dbReference>
<dbReference type="PANTHER" id="PTHR13179">
    <property type="entry name" value="DEP DOMAIN CONTAINING PROTEIN 5"/>
    <property type="match status" value="1"/>
</dbReference>
<evidence type="ECO:0000256" key="3">
    <source>
        <dbReference type="ARBA" id="ARBA00018529"/>
    </source>
</evidence>
<dbReference type="PANTHER" id="PTHR13179:SF8">
    <property type="entry name" value="GATOR COMPLEX PROTEIN DEPDC5"/>
    <property type="match status" value="1"/>
</dbReference>
<evidence type="ECO:0000256" key="4">
    <source>
        <dbReference type="ARBA" id="ARBA00021881"/>
    </source>
</evidence>
<feature type="compositionally biased region" description="Low complexity" evidence="5">
    <location>
        <begin position="601"/>
        <end position="630"/>
    </location>
</feature>
<feature type="compositionally biased region" description="Polar residues" evidence="5">
    <location>
        <begin position="748"/>
        <end position="771"/>
    </location>
</feature>
<organism evidence="7 8">
    <name type="scientific">Mycena pura</name>
    <dbReference type="NCBI Taxonomy" id="153505"/>
    <lineage>
        <taxon>Eukaryota</taxon>
        <taxon>Fungi</taxon>
        <taxon>Dikarya</taxon>
        <taxon>Basidiomycota</taxon>
        <taxon>Agaricomycotina</taxon>
        <taxon>Agaricomycetes</taxon>
        <taxon>Agaricomycetidae</taxon>
        <taxon>Agaricales</taxon>
        <taxon>Marasmiineae</taxon>
        <taxon>Mycenaceae</taxon>
        <taxon>Mycena</taxon>
    </lineage>
</organism>
<dbReference type="PROSITE" id="PS50186">
    <property type="entry name" value="DEP"/>
    <property type="match status" value="1"/>
</dbReference>
<dbReference type="GO" id="GO:0005096">
    <property type="term" value="F:GTPase activator activity"/>
    <property type="evidence" value="ECO:0007669"/>
    <property type="project" value="InterPro"/>
</dbReference>
<evidence type="ECO:0000313" key="8">
    <source>
        <dbReference type="Proteomes" id="UP001219525"/>
    </source>
</evidence>
<accession>A0AAD6UW16</accession>
<feature type="compositionally biased region" description="Polar residues" evidence="5">
    <location>
        <begin position="654"/>
        <end position="663"/>
    </location>
</feature>
<dbReference type="InterPro" id="IPR036390">
    <property type="entry name" value="WH_DNA-bd_sf"/>
</dbReference>
<dbReference type="GO" id="GO:1990130">
    <property type="term" value="C:GATOR1 complex"/>
    <property type="evidence" value="ECO:0007669"/>
    <property type="project" value="TreeGrafter"/>
</dbReference>
<dbReference type="InterPro" id="IPR027244">
    <property type="entry name" value="IML1"/>
</dbReference>
<dbReference type="GO" id="GO:0005774">
    <property type="term" value="C:vacuolar membrane"/>
    <property type="evidence" value="ECO:0007669"/>
    <property type="project" value="UniProtKB-SubCell"/>
</dbReference>
<keyword evidence="8" id="KW-1185">Reference proteome</keyword>
<dbReference type="SUPFAM" id="SSF46785">
    <property type="entry name" value="Winged helix' DNA-binding domain"/>
    <property type="match status" value="1"/>
</dbReference>
<feature type="region of interest" description="Disordered" evidence="5">
    <location>
        <begin position="549"/>
        <end position="771"/>
    </location>
</feature>
<feature type="domain" description="DEP" evidence="6">
    <location>
        <begin position="1139"/>
        <end position="1214"/>
    </location>
</feature>
<proteinExistence type="inferred from homology"/>
<evidence type="ECO:0000256" key="5">
    <source>
        <dbReference type="SAM" id="MobiDB-lite"/>
    </source>
</evidence>
<dbReference type="EMBL" id="JARJCW010000104">
    <property type="protein sequence ID" value="KAJ7193793.1"/>
    <property type="molecule type" value="Genomic_DNA"/>
</dbReference>
<gene>
    <name evidence="7" type="ORF">GGX14DRAFT_587595</name>
</gene>
<comment type="caution">
    <text evidence="7">The sequence shown here is derived from an EMBL/GenBank/DDBJ whole genome shotgun (WGS) entry which is preliminary data.</text>
</comment>
<dbReference type="GO" id="GO:1904262">
    <property type="term" value="P:negative regulation of TORC1 signaling"/>
    <property type="evidence" value="ECO:0007669"/>
    <property type="project" value="TreeGrafter"/>
</dbReference>
<dbReference type="InterPro" id="IPR000591">
    <property type="entry name" value="DEP_dom"/>
</dbReference>
<dbReference type="Proteomes" id="UP001219525">
    <property type="component" value="Unassembled WGS sequence"/>
</dbReference>
<dbReference type="Pfam" id="PF00610">
    <property type="entry name" value="DEP"/>
    <property type="match status" value="1"/>
</dbReference>
<dbReference type="GO" id="GO:0010508">
    <property type="term" value="P:positive regulation of autophagy"/>
    <property type="evidence" value="ECO:0007669"/>
    <property type="project" value="TreeGrafter"/>
</dbReference>
<evidence type="ECO:0000256" key="1">
    <source>
        <dbReference type="ARBA" id="ARBA00004148"/>
    </source>
</evidence>
<feature type="compositionally biased region" description="Polar residues" evidence="5">
    <location>
        <begin position="631"/>
        <end position="640"/>
    </location>
</feature>